<keyword evidence="9" id="KW-1185">Reference proteome</keyword>
<evidence type="ECO:0000256" key="4">
    <source>
        <dbReference type="ARBA" id="ARBA00022723"/>
    </source>
</evidence>
<accession>A0ABM9N7S6</accession>
<dbReference type="Gene3D" id="3.40.190.90">
    <property type="match status" value="1"/>
</dbReference>
<name>A0ABM9N7S6_9RICK</name>
<comment type="catalytic activity">
    <reaction evidence="1">
        <text>beta-D-fructose 1,6-bisphosphate + H2O = beta-D-fructose 6-phosphate + phosphate</text>
        <dbReference type="Rhea" id="RHEA:11064"/>
        <dbReference type="ChEBI" id="CHEBI:15377"/>
        <dbReference type="ChEBI" id="CHEBI:32966"/>
        <dbReference type="ChEBI" id="CHEBI:43474"/>
        <dbReference type="ChEBI" id="CHEBI:57634"/>
        <dbReference type="EC" id="3.1.3.11"/>
    </reaction>
</comment>
<dbReference type="EMBL" id="CAWVOK010000014">
    <property type="protein sequence ID" value="CAK8162756.1"/>
    <property type="molecule type" value="Genomic_DNA"/>
</dbReference>
<comment type="caution">
    <text evidence="8">The sequence shown here is derived from an EMBL/GenBank/DDBJ whole genome shotgun (WGS) entry which is preliminary data.</text>
</comment>
<evidence type="ECO:0000256" key="6">
    <source>
        <dbReference type="ARBA" id="ARBA00023211"/>
    </source>
</evidence>
<evidence type="ECO:0000256" key="5">
    <source>
        <dbReference type="ARBA" id="ARBA00022801"/>
    </source>
</evidence>
<evidence type="ECO:0000256" key="7">
    <source>
        <dbReference type="ARBA" id="ARBA00023277"/>
    </source>
</evidence>
<dbReference type="InterPro" id="IPR004464">
    <property type="entry name" value="FBPase_class-2/SBPase"/>
</dbReference>
<dbReference type="Proteomes" id="UP001314181">
    <property type="component" value="Unassembled WGS sequence"/>
</dbReference>
<evidence type="ECO:0000256" key="3">
    <source>
        <dbReference type="ARBA" id="ARBA00013093"/>
    </source>
</evidence>
<dbReference type="Pfam" id="PF03320">
    <property type="entry name" value="FBPase_glpX"/>
    <property type="match status" value="1"/>
</dbReference>
<dbReference type="SUPFAM" id="SSF56655">
    <property type="entry name" value="Carbohydrate phosphatase"/>
    <property type="match status" value="1"/>
</dbReference>
<keyword evidence="7" id="KW-0119">Carbohydrate metabolism</keyword>
<dbReference type="Gene3D" id="3.30.540.10">
    <property type="entry name" value="Fructose-1,6-Bisphosphatase, subunit A, domain 1"/>
    <property type="match status" value="1"/>
</dbReference>
<protein>
    <recommendedName>
        <fullName evidence="3">fructose-bisphosphatase</fullName>
        <ecNumber evidence="3">3.1.3.11</ecNumber>
    </recommendedName>
</protein>
<keyword evidence="4" id="KW-0479">Metal-binding</keyword>
<evidence type="ECO:0000313" key="8">
    <source>
        <dbReference type="EMBL" id="CAK8162756.1"/>
    </source>
</evidence>
<dbReference type="PANTHER" id="PTHR30447:SF0">
    <property type="entry name" value="FRUCTOSE-1,6-BISPHOSPHATASE 1 CLASS 2-RELATED"/>
    <property type="match status" value="1"/>
</dbReference>
<reference evidence="8 9" key="1">
    <citation type="submission" date="2024-01" db="EMBL/GenBank/DDBJ databases">
        <authorList>
            <person name="Kunselman E."/>
        </authorList>
    </citation>
    <scope>NUCLEOTIDE SEQUENCE [LARGE SCALE GENOMIC DNA]</scope>
    <source>
        <strain evidence="8">2 abalone samples</strain>
    </source>
</reference>
<dbReference type="EC" id="3.1.3.11" evidence="3"/>
<gene>
    <name evidence="8" type="ORF">CAXC1_220047</name>
</gene>
<sequence>MLAAAAIKCLGGTIQGRLIFNNDTEWLRAKNMGIDNKDKIYTAEEMIKGDTVFIATAITNAMGMNGINIYGEWLNIESIIMCTEDQSITNINNTYKVNKHAETYYTNNS</sequence>
<organism evidence="8 9">
    <name type="scientific">Candidatus Xenohaliotis californiensis</name>
    <dbReference type="NCBI Taxonomy" id="84677"/>
    <lineage>
        <taxon>Bacteria</taxon>
        <taxon>Pseudomonadati</taxon>
        <taxon>Pseudomonadota</taxon>
        <taxon>Alphaproteobacteria</taxon>
        <taxon>Rickettsiales</taxon>
        <taxon>Anaplasmataceae</taxon>
        <taxon>Candidatus Xenohaliotis</taxon>
    </lineage>
</organism>
<evidence type="ECO:0000256" key="1">
    <source>
        <dbReference type="ARBA" id="ARBA00001273"/>
    </source>
</evidence>
<evidence type="ECO:0000313" key="9">
    <source>
        <dbReference type="Proteomes" id="UP001314181"/>
    </source>
</evidence>
<proteinExistence type="inferred from homology"/>
<comment type="similarity">
    <text evidence="2">Belongs to the FBPase class 2 family.</text>
</comment>
<keyword evidence="5" id="KW-0378">Hydrolase</keyword>
<keyword evidence="6" id="KW-0464">Manganese</keyword>
<evidence type="ECO:0000256" key="2">
    <source>
        <dbReference type="ARBA" id="ARBA00008989"/>
    </source>
</evidence>
<dbReference type="PANTHER" id="PTHR30447">
    <property type="entry name" value="FRUCTOSE-1,6-BISPHOSPHATASE CLASS 2"/>
    <property type="match status" value="1"/>
</dbReference>